<dbReference type="PANTHER" id="PTHR12080">
    <property type="entry name" value="SIGNALING LYMPHOCYTIC ACTIVATION MOLECULE"/>
    <property type="match status" value="1"/>
</dbReference>
<name>A0A8C4VZZ7_9SAUR</name>
<dbReference type="Ensembl" id="ENSGEVT00005008023.1">
    <property type="protein sequence ID" value="ENSGEVP00005007650.1"/>
    <property type="gene ID" value="ENSGEVG00005005502.1"/>
</dbReference>
<evidence type="ECO:0000256" key="1">
    <source>
        <dbReference type="ARBA" id="ARBA00004370"/>
    </source>
</evidence>
<organism evidence="6 7">
    <name type="scientific">Gopherus evgoodei</name>
    <name type="common">Goodes thornscrub tortoise</name>
    <dbReference type="NCBI Taxonomy" id="1825980"/>
    <lineage>
        <taxon>Eukaryota</taxon>
        <taxon>Metazoa</taxon>
        <taxon>Chordata</taxon>
        <taxon>Craniata</taxon>
        <taxon>Vertebrata</taxon>
        <taxon>Euteleostomi</taxon>
        <taxon>Archelosauria</taxon>
        <taxon>Testudinata</taxon>
        <taxon>Testudines</taxon>
        <taxon>Cryptodira</taxon>
        <taxon>Durocryptodira</taxon>
        <taxon>Testudinoidea</taxon>
        <taxon>Testudinidae</taxon>
        <taxon>Gopherus</taxon>
    </lineage>
</organism>
<protein>
    <recommendedName>
        <fullName evidence="5">Ig-like domain-containing protein</fullName>
    </recommendedName>
</protein>
<evidence type="ECO:0000313" key="6">
    <source>
        <dbReference type="Ensembl" id="ENSGEVP00005007650.1"/>
    </source>
</evidence>
<keyword evidence="4" id="KW-0325">Glycoprotein</keyword>
<reference evidence="6" key="3">
    <citation type="submission" date="2025-09" db="UniProtKB">
        <authorList>
            <consortium name="Ensembl"/>
        </authorList>
    </citation>
    <scope>IDENTIFICATION</scope>
</reference>
<dbReference type="AlphaFoldDB" id="A0A8C4VZZ7"/>
<evidence type="ECO:0000256" key="3">
    <source>
        <dbReference type="ARBA" id="ARBA00023136"/>
    </source>
</evidence>
<evidence type="ECO:0000259" key="5">
    <source>
        <dbReference type="PROSITE" id="PS50835"/>
    </source>
</evidence>
<dbReference type="InterPro" id="IPR015631">
    <property type="entry name" value="CD2/SLAM_rcpt"/>
</dbReference>
<dbReference type="PANTHER" id="PTHR12080:SF55">
    <property type="entry name" value="LYMPHOCYTE FUNCTION-ASSOCIATED ANTIGEN 3"/>
    <property type="match status" value="1"/>
</dbReference>
<dbReference type="OrthoDB" id="9428215at2759"/>
<dbReference type="InterPro" id="IPR013783">
    <property type="entry name" value="Ig-like_fold"/>
</dbReference>
<comment type="subcellular location">
    <subcellularLocation>
        <location evidence="1">Membrane</location>
    </subcellularLocation>
</comment>
<sequence>MENLNTEWNIIRRRNEDLTSTSFFSSPFLVSLPAAEQVPEPTILCDSVTCVNETCNYNLHCTARDGGDNVTYSWTHTAGDAVVPNGSILHISLSPRDAHLNATCTAQNPVSNSATTASAKGLCAGNSLCRVVLPSAHTGGAGIGSLSLHQSQGFDPK</sequence>
<keyword evidence="2" id="KW-0732">Signal</keyword>
<feature type="domain" description="Ig-like" evidence="5">
    <location>
        <begin position="27"/>
        <end position="120"/>
    </location>
</feature>
<evidence type="ECO:0000256" key="4">
    <source>
        <dbReference type="ARBA" id="ARBA00023180"/>
    </source>
</evidence>
<reference evidence="6" key="1">
    <citation type="submission" date="2019-06" db="EMBL/GenBank/DDBJ databases">
        <title>G10K-VGP Goodes thornscrub tortoise genome, primary haplotype.</title>
        <authorList>
            <person name="Murphy B."/>
            <person name="Edwards T."/>
            <person name="Rhie A."/>
            <person name="Koren S."/>
            <person name="Phillippy A."/>
            <person name="Fedrigo O."/>
            <person name="Haase B."/>
            <person name="Mountcastle J."/>
            <person name="Lewin H."/>
            <person name="Damas J."/>
            <person name="Howe K."/>
            <person name="Formenti G."/>
            <person name="Myers G."/>
            <person name="Durbin R."/>
            <person name="Jarvis E.D."/>
        </authorList>
    </citation>
    <scope>NUCLEOTIDE SEQUENCE [LARGE SCALE GENOMIC DNA]</scope>
</reference>
<evidence type="ECO:0000256" key="2">
    <source>
        <dbReference type="ARBA" id="ARBA00022729"/>
    </source>
</evidence>
<keyword evidence="3" id="KW-0472">Membrane</keyword>
<evidence type="ECO:0000313" key="7">
    <source>
        <dbReference type="Proteomes" id="UP000694390"/>
    </source>
</evidence>
<reference evidence="6" key="2">
    <citation type="submission" date="2025-08" db="UniProtKB">
        <authorList>
            <consortium name="Ensembl"/>
        </authorList>
    </citation>
    <scope>IDENTIFICATION</scope>
</reference>
<dbReference type="InterPro" id="IPR007110">
    <property type="entry name" value="Ig-like_dom"/>
</dbReference>
<dbReference type="Proteomes" id="UP000694390">
    <property type="component" value="Chromosome 24"/>
</dbReference>
<proteinExistence type="predicted"/>
<accession>A0A8C4VZZ7</accession>
<dbReference type="GO" id="GO:0016020">
    <property type="term" value="C:membrane"/>
    <property type="evidence" value="ECO:0007669"/>
    <property type="project" value="UniProtKB-SubCell"/>
</dbReference>
<dbReference type="Gene3D" id="2.60.40.10">
    <property type="entry name" value="Immunoglobulins"/>
    <property type="match status" value="1"/>
</dbReference>
<dbReference type="PROSITE" id="PS50835">
    <property type="entry name" value="IG_LIKE"/>
    <property type="match status" value="1"/>
</dbReference>
<keyword evidence="7" id="KW-1185">Reference proteome</keyword>